<sequence>MLHDFHIENHLGPNIRLRYLICLFWPVGPVTWSLSMPFMFRRPLASLLGAGFACASLLAVTPLSVQAAECGNSPAHEAFNVEGLKSELMVTALSCQTQDRYNAFVAKFHPALNDAETRLNNYFHTTYGRRAQAEHDDYITQLADIQSLGGLKSGTVFCTQRTAMFDEVEALETVSDLSHYAEAKDVAQPASYESCAAPETVDRHSRHGTAARRTKTAPRRATHRS</sequence>
<organism evidence="3 4">
    <name type="scientific">Gluconobacter wancherniae NBRC 103581</name>
    <dbReference type="NCBI Taxonomy" id="656744"/>
    <lineage>
        <taxon>Bacteria</taxon>
        <taxon>Pseudomonadati</taxon>
        <taxon>Pseudomonadota</taxon>
        <taxon>Alphaproteobacteria</taxon>
        <taxon>Acetobacterales</taxon>
        <taxon>Acetobacteraceae</taxon>
        <taxon>Gluconobacter</taxon>
    </lineage>
</organism>
<feature type="compositionally biased region" description="Basic residues" evidence="1">
    <location>
        <begin position="204"/>
        <end position="225"/>
    </location>
</feature>
<keyword evidence="4" id="KW-1185">Reference proteome</keyword>
<reference evidence="3 4" key="1">
    <citation type="submission" date="2019-07" db="EMBL/GenBank/DDBJ databases">
        <title>Whole genome shotgun sequence of Gluconobacter wancherniae NBRC 103581.</title>
        <authorList>
            <person name="Hosoyama A."/>
            <person name="Uohara A."/>
            <person name="Ohji S."/>
            <person name="Ichikawa N."/>
        </authorList>
    </citation>
    <scope>NUCLEOTIDE SEQUENCE [LARGE SCALE GENOMIC DNA]</scope>
    <source>
        <strain evidence="3 4">NBRC 103581</strain>
    </source>
</reference>
<feature type="transmembrane region" description="Helical" evidence="2">
    <location>
        <begin position="44"/>
        <end position="65"/>
    </location>
</feature>
<keyword evidence="2" id="KW-1133">Transmembrane helix</keyword>
<evidence type="ECO:0000256" key="2">
    <source>
        <dbReference type="SAM" id="Phobius"/>
    </source>
</evidence>
<evidence type="ECO:0000313" key="4">
    <source>
        <dbReference type="Proteomes" id="UP000321230"/>
    </source>
</evidence>
<feature type="region of interest" description="Disordered" evidence="1">
    <location>
        <begin position="188"/>
        <end position="225"/>
    </location>
</feature>
<gene>
    <name evidence="3" type="ORF">GWA01_15590</name>
</gene>
<keyword evidence="2" id="KW-0812">Transmembrane</keyword>
<name>A0A511B020_9PROT</name>
<accession>A0A511B020</accession>
<evidence type="ECO:0000256" key="1">
    <source>
        <dbReference type="SAM" id="MobiDB-lite"/>
    </source>
</evidence>
<proteinExistence type="predicted"/>
<evidence type="ECO:0000313" key="3">
    <source>
        <dbReference type="EMBL" id="GEK93789.1"/>
    </source>
</evidence>
<dbReference type="Proteomes" id="UP000321230">
    <property type="component" value="Unassembled WGS sequence"/>
</dbReference>
<dbReference type="EMBL" id="BJUZ01000002">
    <property type="protein sequence ID" value="GEK93789.1"/>
    <property type="molecule type" value="Genomic_DNA"/>
</dbReference>
<keyword evidence="2" id="KW-0472">Membrane</keyword>
<feature type="transmembrane region" description="Helical" evidence="2">
    <location>
        <begin position="15"/>
        <end position="32"/>
    </location>
</feature>
<dbReference type="AlphaFoldDB" id="A0A511B020"/>
<protein>
    <submittedName>
        <fullName evidence="3">Uncharacterized protein</fullName>
    </submittedName>
</protein>
<comment type="caution">
    <text evidence="3">The sequence shown here is derived from an EMBL/GenBank/DDBJ whole genome shotgun (WGS) entry which is preliminary data.</text>
</comment>